<feature type="chain" id="PRO_5013061662" evidence="1">
    <location>
        <begin position="23"/>
        <end position="355"/>
    </location>
</feature>
<dbReference type="OrthoDB" id="361007at2759"/>
<proteinExistence type="predicted"/>
<comment type="caution">
    <text evidence="2">The sequence shown here is derived from an EMBL/GenBank/DDBJ whole genome shotgun (WGS) entry which is preliminary data.</text>
</comment>
<dbReference type="VEuPathDB" id="ToxoDB:CSUI_000454"/>
<evidence type="ECO:0000256" key="1">
    <source>
        <dbReference type="SAM" id="SignalP"/>
    </source>
</evidence>
<feature type="signal peptide" evidence="1">
    <location>
        <begin position="1"/>
        <end position="22"/>
    </location>
</feature>
<keyword evidence="1" id="KW-0732">Signal</keyword>
<dbReference type="RefSeq" id="XP_067927333.1">
    <property type="nucleotide sequence ID" value="XM_068060688.1"/>
</dbReference>
<sequence>MGCFSRVTVAALAAGLCAVARAAEPGSEPFVQGTLTLNGKTYRAVCNCSEGMTDVERKLAEVAPICNPSKVKIHQDHSSAIGLNAAEIRANWGQPADVTFARVKEHHFSCLDDRITEPTLCTPGGDLGEFTLALAVSGVPYDEATATTILSNYVATLPPNRLFYHCTDEAALASFDRSLGIEGLDLMQPDPSLQADIKTALAQPRNIGCSHFRNMVKNPSWYAPHLYLPLVAIRAFLNVAWDRNNPSQKKMYVDVLNGKSDPKAFVEVATTEDCEESGIAPLLAPKTRTSQALFSHLNAVNDRRRELANFFTQNGYSSLSAEEFRSRMDRYGFQWLETTGSALARGLPFYRMTYV</sequence>
<evidence type="ECO:0000313" key="2">
    <source>
        <dbReference type="EMBL" id="PHJ25687.1"/>
    </source>
</evidence>
<evidence type="ECO:0000313" key="3">
    <source>
        <dbReference type="Proteomes" id="UP000221165"/>
    </source>
</evidence>
<protein>
    <submittedName>
        <fullName evidence="2">Membrane protein</fullName>
    </submittedName>
</protein>
<name>A0A2C6LC67_9APIC</name>
<organism evidence="2 3">
    <name type="scientific">Cystoisospora suis</name>
    <dbReference type="NCBI Taxonomy" id="483139"/>
    <lineage>
        <taxon>Eukaryota</taxon>
        <taxon>Sar</taxon>
        <taxon>Alveolata</taxon>
        <taxon>Apicomplexa</taxon>
        <taxon>Conoidasida</taxon>
        <taxon>Coccidia</taxon>
        <taxon>Eucoccidiorida</taxon>
        <taxon>Eimeriorina</taxon>
        <taxon>Sarcocystidae</taxon>
        <taxon>Cystoisospora</taxon>
    </lineage>
</organism>
<dbReference type="GeneID" id="94423899"/>
<keyword evidence="3" id="KW-1185">Reference proteome</keyword>
<dbReference type="AlphaFoldDB" id="A0A2C6LC67"/>
<dbReference type="EMBL" id="MIGC01000184">
    <property type="protein sequence ID" value="PHJ25687.1"/>
    <property type="molecule type" value="Genomic_DNA"/>
</dbReference>
<dbReference type="Proteomes" id="UP000221165">
    <property type="component" value="Unassembled WGS sequence"/>
</dbReference>
<reference evidence="2 3" key="1">
    <citation type="journal article" date="2017" name="Int. J. Parasitol.">
        <title>The genome of the protozoan parasite Cystoisospora suis and a reverse vaccinology approach to identify vaccine candidates.</title>
        <authorList>
            <person name="Palmieri N."/>
            <person name="Shrestha A."/>
            <person name="Ruttkowski B."/>
            <person name="Beck T."/>
            <person name="Vogl C."/>
            <person name="Tomley F."/>
            <person name="Blake D.P."/>
            <person name="Joachim A."/>
        </authorList>
    </citation>
    <scope>NUCLEOTIDE SEQUENCE [LARGE SCALE GENOMIC DNA]</scope>
    <source>
        <strain evidence="2 3">Wien I</strain>
    </source>
</reference>
<accession>A0A2C6LC67</accession>
<gene>
    <name evidence="2" type="ORF">CSUI_000454</name>
</gene>